<feature type="transmembrane region" description="Helical" evidence="3">
    <location>
        <begin position="350"/>
        <end position="376"/>
    </location>
</feature>
<feature type="transmembrane region" description="Helical" evidence="3">
    <location>
        <begin position="126"/>
        <end position="144"/>
    </location>
</feature>
<dbReference type="PANTHER" id="PTHR11360">
    <property type="entry name" value="MONOCARBOXYLATE TRANSPORTER"/>
    <property type="match status" value="1"/>
</dbReference>
<dbReference type="EMBL" id="ML213717">
    <property type="protein sequence ID" value="TFK31703.1"/>
    <property type="molecule type" value="Genomic_DNA"/>
</dbReference>
<sequence>MSTPSDGFTTSQDLEDTGLKLEKVELERVNITAASVAETADEAKGTIPEDGGFRGWMTVVGSWLILFSTLGYIYAFGVYQDYYTRVFLSSHSPSSIAWLGSFQLMMPFASAIIAGKLFDSGHFHSTIIAGSIIFIFSLFMLSLAHEGQYYQIFLSQGLGIGIGSGLIFAPATTVVSQHFRKRRALAYGTALTGISIGAVVFPISCKNSTLLPQIGFAKSVRATAYISLGCLIGGNLLMRPPVSTTQVGRAPADVMSFFRDSAYVIFIIGGFIALVGVYFPLVYMQLYAIEHAVDNTLAFYSLAIINGSGVIGRIIGNHLADLYGVWNIQVPVTLLTGATIWAVLGISSTASLIVVSIVYGILSGGWLSLTLAALATTASNPQEVGARVGVSMAIVSVGLLISAPIQGALLSSQFLWVRPIVFSGVSIIFSYYIKE</sequence>
<dbReference type="GO" id="GO:0022857">
    <property type="term" value="F:transmembrane transporter activity"/>
    <property type="evidence" value="ECO:0007669"/>
    <property type="project" value="InterPro"/>
</dbReference>
<feature type="transmembrane region" description="Helical" evidence="3">
    <location>
        <begin position="184"/>
        <end position="204"/>
    </location>
</feature>
<evidence type="ECO:0000313" key="5">
    <source>
        <dbReference type="EMBL" id="TFK31703.1"/>
    </source>
</evidence>
<evidence type="ECO:0000256" key="2">
    <source>
        <dbReference type="ARBA" id="ARBA00006727"/>
    </source>
</evidence>
<evidence type="ECO:0000259" key="4">
    <source>
        <dbReference type="PROSITE" id="PS50850"/>
    </source>
</evidence>
<dbReference type="OrthoDB" id="6499973at2759"/>
<feature type="transmembrane region" description="Helical" evidence="3">
    <location>
        <begin position="415"/>
        <end position="433"/>
    </location>
</feature>
<dbReference type="Pfam" id="PF07690">
    <property type="entry name" value="MFS_1"/>
    <property type="match status" value="1"/>
</dbReference>
<dbReference type="PROSITE" id="PS50850">
    <property type="entry name" value="MFS"/>
    <property type="match status" value="1"/>
</dbReference>
<organism evidence="5 6">
    <name type="scientific">Crucibulum laeve</name>
    <dbReference type="NCBI Taxonomy" id="68775"/>
    <lineage>
        <taxon>Eukaryota</taxon>
        <taxon>Fungi</taxon>
        <taxon>Dikarya</taxon>
        <taxon>Basidiomycota</taxon>
        <taxon>Agaricomycotina</taxon>
        <taxon>Agaricomycetes</taxon>
        <taxon>Agaricomycetidae</taxon>
        <taxon>Agaricales</taxon>
        <taxon>Agaricineae</taxon>
        <taxon>Nidulariaceae</taxon>
        <taxon>Crucibulum</taxon>
    </lineage>
</organism>
<dbReference type="Proteomes" id="UP000308652">
    <property type="component" value="Unassembled WGS sequence"/>
</dbReference>
<evidence type="ECO:0000256" key="1">
    <source>
        <dbReference type="ARBA" id="ARBA00004141"/>
    </source>
</evidence>
<keyword evidence="6" id="KW-1185">Reference proteome</keyword>
<dbReference type="SUPFAM" id="SSF103473">
    <property type="entry name" value="MFS general substrate transporter"/>
    <property type="match status" value="1"/>
</dbReference>
<accession>A0A5C3LHN9</accession>
<feature type="transmembrane region" description="Helical" evidence="3">
    <location>
        <begin position="297"/>
        <end position="316"/>
    </location>
</feature>
<protein>
    <submittedName>
        <fullName evidence="5">Major facilitator superfamily domain-containing protein</fullName>
    </submittedName>
</protein>
<dbReference type="Gene3D" id="1.20.1250.20">
    <property type="entry name" value="MFS general substrate transporter like domains"/>
    <property type="match status" value="2"/>
</dbReference>
<feature type="domain" description="Major facilitator superfamily (MFS) profile" evidence="4">
    <location>
        <begin position="262"/>
        <end position="435"/>
    </location>
</feature>
<proteinExistence type="inferred from homology"/>
<comment type="subcellular location">
    <subcellularLocation>
        <location evidence="1">Membrane</location>
        <topology evidence="1">Multi-pass membrane protein</topology>
    </subcellularLocation>
</comment>
<dbReference type="GO" id="GO:0016020">
    <property type="term" value="C:membrane"/>
    <property type="evidence" value="ECO:0007669"/>
    <property type="project" value="UniProtKB-SubCell"/>
</dbReference>
<comment type="similarity">
    <text evidence="2">Belongs to the major facilitator superfamily. Monocarboxylate porter (TC 2.A.1.13) family.</text>
</comment>
<feature type="transmembrane region" description="Helical" evidence="3">
    <location>
        <begin position="56"/>
        <end position="75"/>
    </location>
</feature>
<dbReference type="InterPro" id="IPR036259">
    <property type="entry name" value="MFS_trans_sf"/>
</dbReference>
<evidence type="ECO:0000313" key="6">
    <source>
        <dbReference type="Proteomes" id="UP000308652"/>
    </source>
</evidence>
<feature type="transmembrane region" description="Helical" evidence="3">
    <location>
        <begin position="95"/>
        <end position="114"/>
    </location>
</feature>
<feature type="transmembrane region" description="Helical" evidence="3">
    <location>
        <begin position="323"/>
        <end position="344"/>
    </location>
</feature>
<keyword evidence="3" id="KW-1133">Transmembrane helix</keyword>
<feature type="transmembrane region" description="Helical" evidence="3">
    <location>
        <begin position="150"/>
        <end position="172"/>
    </location>
</feature>
<name>A0A5C3LHN9_9AGAR</name>
<feature type="transmembrane region" description="Helical" evidence="3">
    <location>
        <begin position="388"/>
        <end position="409"/>
    </location>
</feature>
<dbReference type="InterPro" id="IPR020846">
    <property type="entry name" value="MFS_dom"/>
</dbReference>
<keyword evidence="3" id="KW-0812">Transmembrane</keyword>
<gene>
    <name evidence="5" type="ORF">BDQ12DRAFT_746218</name>
</gene>
<dbReference type="PANTHER" id="PTHR11360:SF234">
    <property type="entry name" value="MFS-TYPE TRANSPORTER DBAD-RELATED"/>
    <property type="match status" value="1"/>
</dbReference>
<feature type="transmembrane region" description="Helical" evidence="3">
    <location>
        <begin position="263"/>
        <end position="285"/>
    </location>
</feature>
<keyword evidence="3" id="KW-0472">Membrane</keyword>
<dbReference type="InterPro" id="IPR050327">
    <property type="entry name" value="Proton-linked_MCT"/>
</dbReference>
<dbReference type="AlphaFoldDB" id="A0A5C3LHN9"/>
<dbReference type="STRING" id="68775.A0A5C3LHN9"/>
<dbReference type="InterPro" id="IPR011701">
    <property type="entry name" value="MFS"/>
</dbReference>
<reference evidence="5 6" key="1">
    <citation type="journal article" date="2019" name="Nat. Ecol. Evol.">
        <title>Megaphylogeny resolves global patterns of mushroom evolution.</title>
        <authorList>
            <person name="Varga T."/>
            <person name="Krizsan K."/>
            <person name="Foldi C."/>
            <person name="Dima B."/>
            <person name="Sanchez-Garcia M."/>
            <person name="Sanchez-Ramirez S."/>
            <person name="Szollosi G.J."/>
            <person name="Szarkandi J.G."/>
            <person name="Papp V."/>
            <person name="Albert L."/>
            <person name="Andreopoulos W."/>
            <person name="Angelini C."/>
            <person name="Antonin V."/>
            <person name="Barry K.W."/>
            <person name="Bougher N.L."/>
            <person name="Buchanan P."/>
            <person name="Buyck B."/>
            <person name="Bense V."/>
            <person name="Catcheside P."/>
            <person name="Chovatia M."/>
            <person name="Cooper J."/>
            <person name="Damon W."/>
            <person name="Desjardin D."/>
            <person name="Finy P."/>
            <person name="Geml J."/>
            <person name="Haridas S."/>
            <person name="Hughes K."/>
            <person name="Justo A."/>
            <person name="Karasinski D."/>
            <person name="Kautmanova I."/>
            <person name="Kiss B."/>
            <person name="Kocsube S."/>
            <person name="Kotiranta H."/>
            <person name="LaButti K.M."/>
            <person name="Lechner B.E."/>
            <person name="Liimatainen K."/>
            <person name="Lipzen A."/>
            <person name="Lukacs Z."/>
            <person name="Mihaltcheva S."/>
            <person name="Morgado L.N."/>
            <person name="Niskanen T."/>
            <person name="Noordeloos M.E."/>
            <person name="Ohm R.A."/>
            <person name="Ortiz-Santana B."/>
            <person name="Ovrebo C."/>
            <person name="Racz N."/>
            <person name="Riley R."/>
            <person name="Savchenko A."/>
            <person name="Shiryaev A."/>
            <person name="Soop K."/>
            <person name="Spirin V."/>
            <person name="Szebenyi C."/>
            <person name="Tomsovsky M."/>
            <person name="Tulloss R.E."/>
            <person name="Uehling J."/>
            <person name="Grigoriev I.V."/>
            <person name="Vagvolgyi C."/>
            <person name="Papp T."/>
            <person name="Martin F.M."/>
            <person name="Miettinen O."/>
            <person name="Hibbett D.S."/>
            <person name="Nagy L.G."/>
        </authorList>
    </citation>
    <scope>NUCLEOTIDE SEQUENCE [LARGE SCALE GENOMIC DNA]</scope>
    <source>
        <strain evidence="5 6">CBS 166.37</strain>
    </source>
</reference>
<evidence type="ECO:0000256" key="3">
    <source>
        <dbReference type="SAM" id="Phobius"/>
    </source>
</evidence>